<keyword evidence="3" id="KW-1185">Reference proteome</keyword>
<gene>
    <name evidence="2" type="ORF">niasHT_002640</name>
</gene>
<feature type="region of interest" description="Disordered" evidence="1">
    <location>
        <begin position="18"/>
        <end position="47"/>
    </location>
</feature>
<dbReference type="EMBL" id="JBICBT010000262">
    <property type="protein sequence ID" value="KAL3118803.1"/>
    <property type="molecule type" value="Genomic_DNA"/>
</dbReference>
<reference evidence="2 3" key="1">
    <citation type="submission" date="2024-10" db="EMBL/GenBank/DDBJ databases">
        <authorList>
            <person name="Kim D."/>
        </authorList>
    </citation>
    <scope>NUCLEOTIDE SEQUENCE [LARGE SCALE GENOMIC DNA]</scope>
    <source>
        <strain evidence="2">BH-2024</strain>
    </source>
</reference>
<comment type="caution">
    <text evidence="2">The sequence shown here is derived from an EMBL/GenBank/DDBJ whole genome shotgun (WGS) entry which is preliminary data.</text>
</comment>
<evidence type="ECO:0000256" key="1">
    <source>
        <dbReference type="SAM" id="MobiDB-lite"/>
    </source>
</evidence>
<evidence type="ECO:0000313" key="2">
    <source>
        <dbReference type="EMBL" id="KAL3118803.1"/>
    </source>
</evidence>
<proteinExistence type="predicted"/>
<organism evidence="2 3">
    <name type="scientific">Heterodera trifolii</name>
    <dbReference type="NCBI Taxonomy" id="157864"/>
    <lineage>
        <taxon>Eukaryota</taxon>
        <taxon>Metazoa</taxon>
        <taxon>Ecdysozoa</taxon>
        <taxon>Nematoda</taxon>
        <taxon>Chromadorea</taxon>
        <taxon>Rhabditida</taxon>
        <taxon>Tylenchina</taxon>
        <taxon>Tylenchomorpha</taxon>
        <taxon>Tylenchoidea</taxon>
        <taxon>Heteroderidae</taxon>
        <taxon>Heteroderinae</taxon>
        <taxon>Heterodera</taxon>
    </lineage>
</organism>
<evidence type="ECO:0000313" key="3">
    <source>
        <dbReference type="Proteomes" id="UP001620626"/>
    </source>
</evidence>
<dbReference type="AlphaFoldDB" id="A0ABD2LU81"/>
<name>A0ABD2LU81_9BILA</name>
<sequence length="133" mass="14870">MDRFFALSPNLASSKAPLPLKCSQGKPRDNEKISLEPNGMLPHPPVERMDKNTFARIFHCKKKLMKKGLASPNLKNIVPNWVFVVGQCFRRSVRPLISSPVFAYASADAFASYATEIESDFNLSTNKDVKKGQ</sequence>
<accession>A0ABD2LU81</accession>
<protein>
    <submittedName>
        <fullName evidence="2">Uncharacterized protein</fullName>
    </submittedName>
</protein>
<dbReference type="Proteomes" id="UP001620626">
    <property type="component" value="Unassembled WGS sequence"/>
</dbReference>